<evidence type="ECO:0000313" key="3">
    <source>
        <dbReference type="Proteomes" id="UP001152320"/>
    </source>
</evidence>
<evidence type="ECO:0000313" key="2">
    <source>
        <dbReference type="EMBL" id="KAJ8032362.1"/>
    </source>
</evidence>
<comment type="caution">
    <text evidence="2">The sequence shown here is derived from an EMBL/GenBank/DDBJ whole genome shotgun (WGS) entry which is preliminary data.</text>
</comment>
<proteinExistence type="predicted"/>
<protein>
    <recommendedName>
        <fullName evidence="1">DUF5641 domain-containing protein</fullName>
    </recommendedName>
</protein>
<dbReference type="AlphaFoldDB" id="A0A9Q1BT94"/>
<dbReference type="InterPro" id="IPR040676">
    <property type="entry name" value="DUF5641"/>
</dbReference>
<dbReference type="OrthoDB" id="5984724at2759"/>
<accession>A0A9Q1BT94</accession>
<dbReference type="Pfam" id="PF18701">
    <property type="entry name" value="DUF5641"/>
    <property type="match status" value="1"/>
</dbReference>
<evidence type="ECO:0000259" key="1">
    <source>
        <dbReference type="Pfam" id="PF18701"/>
    </source>
</evidence>
<feature type="domain" description="DUF5641" evidence="1">
    <location>
        <begin position="40"/>
        <end position="95"/>
    </location>
</feature>
<gene>
    <name evidence="2" type="ORF">HOLleu_25873</name>
</gene>
<dbReference type="Proteomes" id="UP001152320">
    <property type="component" value="Chromosome 12"/>
</dbReference>
<sequence length="105" mass="12064">MLLVRESHRHALHGGHLRTAAEVRKRYWVIGDVNVSRRVVHDCIICKRQRGKPVNQKMAEVVKLYPGKDDLVRVVDVRFADDIVVKRPVTKLILLMKGSERSDVS</sequence>
<keyword evidence="3" id="KW-1185">Reference proteome</keyword>
<name>A0A9Q1BT94_HOLLE</name>
<dbReference type="PANTHER" id="PTHR47331">
    <property type="entry name" value="PHD-TYPE DOMAIN-CONTAINING PROTEIN"/>
    <property type="match status" value="1"/>
</dbReference>
<reference evidence="2" key="1">
    <citation type="submission" date="2021-10" db="EMBL/GenBank/DDBJ databases">
        <title>Tropical sea cucumber genome reveals ecological adaptation and Cuvierian tubules defense mechanism.</title>
        <authorList>
            <person name="Chen T."/>
        </authorList>
    </citation>
    <scope>NUCLEOTIDE SEQUENCE</scope>
    <source>
        <strain evidence="2">Nanhai2018</strain>
        <tissue evidence="2">Muscle</tissue>
    </source>
</reference>
<dbReference type="EMBL" id="JAIZAY010000012">
    <property type="protein sequence ID" value="KAJ8032362.1"/>
    <property type="molecule type" value="Genomic_DNA"/>
</dbReference>
<organism evidence="2 3">
    <name type="scientific">Holothuria leucospilota</name>
    <name type="common">Black long sea cucumber</name>
    <name type="synonym">Mertensiothuria leucospilota</name>
    <dbReference type="NCBI Taxonomy" id="206669"/>
    <lineage>
        <taxon>Eukaryota</taxon>
        <taxon>Metazoa</taxon>
        <taxon>Echinodermata</taxon>
        <taxon>Eleutherozoa</taxon>
        <taxon>Echinozoa</taxon>
        <taxon>Holothuroidea</taxon>
        <taxon>Aspidochirotacea</taxon>
        <taxon>Aspidochirotida</taxon>
        <taxon>Holothuriidae</taxon>
        <taxon>Holothuria</taxon>
    </lineage>
</organism>